<keyword evidence="3" id="KW-0347">Helicase</keyword>
<dbReference type="GO" id="GO:0003677">
    <property type="term" value="F:DNA binding"/>
    <property type="evidence" value="ECO:0007669"/>
    <property type="project" value="InterPro"/>
</dbReference>
<accession>A0A150ML87</accession>
<dbReference type="InterPro" id="IPR014016">
    <property type="entry name" value="UvrD-like_ATP-bd"/>
</dbReference>
<evidence type="ECO:0000256" key="2">
    <source>
        <dbReference type="ARBA" id="ARBA00022801"/>
    </source>
</evidence>
<dbReference type="GO" id="GO:0005524">
    <property type="term" value="F:ATP binding"/>
    <property type="evidence" value="ECO:0007669"/>
    <property type="project" value="UniProtKB-KW"/>
</dbReference>
<dbReference type="GO" id="GO:0000725">
    <property type="term" value="P:recombinational repair"/>
    <property type="evidence" value="ECO:0007669"/>
    <property type="project" value="TreeGrafter"/>
</dbReference>
<dbReference type="PATRIC" id="fig|153151.4.peg.1062"/>
<keyword evidence="1" id="KW-0547">Nucleotide-binding</keyword>
<dbReference type="PANTHER" id="PTHR11070">
    <property type="entry name" value="UVRD / RECB / PCRA DNA HELICASE FAMILY MEMBER"/>
    <property type="match status" value="1"/>
</dbReference>
<evidence type="ECO:0000313" key="6">
    <source>
        <dbReference type="EMBL" id="KYD25271.1"/>
    </source>
</evidence>
<dbReference type="PANTHER" id="PTHR11070:SF2">
    <property type="entry name" value="ATP-DEPENDENT DNA HELICASE SRS2"/>
    <property type="match status" value="1"/>
</dbReference>
<proteinExistence type="predicted"/>
<evidence type="ECO:0000256" key="4">
    <source>
        <dbReference type="ARBA" id="ARBA00022840"/>
    </source>
</evidence>
<keyword evidence="2" id="KW-0378">Hydrolase</keyword>
<dbReference type="Gene3D" id="3.40.50.300">
    <property type="entry name" value="P-loop containing nucleotide triphosphate hydrolases"/>
    <property type="match status" value="1"/>
</dbReference>
<feature type="domain" description="UvrD-like helicase ATP-binding" evidence="5">
    <location>
        <begin position="30"/>
        <end position="158"/>
    </location>
</feature>
<organism evidence="6 7">
    <name type="scientific">Parageobacillus toebii</name>
    <dbReference type="NCBI Taxonomy" id="153151"/>
    <lineage>
        <taxon>Bacteria</taxon>
        <taxon>Bacillati</taxon>
        <taxon>Bacillota</taxon>
        <taxon>Bacilli</taxon>
        <taxon>Bacillales</taxon>
        <taxon>Anoxybacillaceae</taxon>
        <taxon>Parageobacillus</taxon>
    </lineage>
</organism>
<dbReference type="Pfam" id="PF00580">
    <property type="entry name" value="UvrD-helicase"/>
    <property type="match status" value="1"/>
</dbReference>
<dbReference type="Proteomes" id="UP000075324">
    <property type="component" value="Unassembled WGS sequence"/>
</dbReference>
<dbReference type="GO" id="GO:0016787">
    <property type="term" value="F:hydrolase activity"/>
    <property type="evidence" value="ECO:0007669"/>
    <property type="project" value="UniProtKB-KW"/>
</dbReference>
<keyword evidence="4" id="KW-0067">ATP-binding</keyword>
<name>A0A150ML87_9BACL</name>
<dbReference type="InterPro" id="IPR000212">
    <property type="entry name" value="DNA_helicase_UvrD/REP"/>
</dbReference>
<evidence type="ECO:0000256" key="3">
    <source>
        <dbReference type="ARBA" id="ARBA00022806"/>
    </source>
</evidence>
<evidence type="ECO:0000256" key="1">
    <source>
        <dbReference type="ARBA" id="ARBA00022741"/>
    </source>
</evidence>
<dbReference type="SUPFAM" id="SSF52540">
    <property type="entry name" value="P-loop containing nucleoside triphosphate hydrolases"/>
    <property type="match status" value="1"/>
</dbReference>
<dbReference type="InterPro" id="IPR027417">
    <property type="entry name" value="P-loop_NTPase"/>
</dbReference>
<protein>
    <recommendedName>
        <fullName evidence="5">UvrD-like helicase ATP-binding domain-containing protein</fullName>
    </recommendedName>
</protein>
<gene>
    <name evidence="6" type="ORF">B4110_3803</name>
</gene>
<sequence>MLNEKLKNINELINVDDSTDFHLSKVDLKLSDEEKELLFNFCNAVKESKGNYINKNYIFYNEIIKNKFLEQGFISFNSIISLTIELLTKYKHIRDFYIKYFPIIIIDEFQDTNILNWFFLQMLISQQSRLLFLGDSLQRIYGFIGAVPHLMDLTLEQFNMDYIRLEKNYRFKNNNDMLLLEKNIRENAKNPSQPSIKAISNVKFKWFITKFCDLVTKKRKH</sequence>
<comment type="caution">
    <text evidence="6">The sequence shown here is derived from an EMBL/GenBank/DDBJ whole genome shotgun (WGS) entry which is preliminary data.</text>
</comment>
<dbReference type="EMBL" id="LQYW01000140">
    <property type="protein sequence ID" value="KYD25271.1"/>
    <property type="molecule type" value="Genomic_DNA"/>
</dbReference>
<evidence type="ECO:0000259" key="5">
    <source>
        <dbReference type="Pfam" id="PF00580"/>
    </source>
</evidence>
<dbReference type="RefSeq" id="WP_062678779.1">
    <property type="nucleotide sequence ID" value="NZ_LQYW01000140.1"/>
</dbReference>
<dbReference type="AlphaFoldDB" id="A0A150ML87"/>
<dbReference type="GO" id="GO:0043138">
    <property type="term" value="F:3'-5' DNA helicase activity"/>
    <property type="evidence" value="ECO:0007669"/>
    <property type="project" value="TreeGrafter"/>
</dbReference>
<reference evidence="6 7" key="1">
    <citation type="submission" date="2016-01" db="EMBL/GenBank/DDBJ databases">
        <title>Draft Genome Sequences of Seven Thermophilic Sporeformers Isolated from Foods.</title>
        <authorList>
            <person name="Berendsen E.M."/>
            <person name="Wells-Bennik M.H."/>
            <person name="Krawcyk A.O."/>
            <person name="De Jong A."/>
            <person name="Holsappel S."/>
            <person name="Eijlander R.T."/>
            <person name="Kuipers O.P."/>
        </authorList>
    </citation>
    <scope>NUCLEOTIDE SEQUENCE [LARGE SCALE GENOMIC DNA]</scope>
    <source>
        <strain evidence="6 7">B4110</strain>
    </source>
</reference>
<evidence type="ECO:0000313" key="7">
    <source>
        <dbReference type="Proteomes" id="UP000075324"/>
    </source>
</evidence>